<feature type="compositionally biased region" description="Pro residues" evidence="1">
    <location>
        <begin position="1"/>
        <end position="19"/>
    </location>
</feature>
<name>A0A2G2Z1T6_CAPAN</name>
<dbReference type="Pfam" id="PF05834">
    <property type="entry name" value="Lycopene_cycl"/>
    <property type="match status" value="1"/>
</dbReference>
<evidence type="ECO:0000313" key="3">
    <source>
        <dbReference type="Proteomes" id="UP000222542"/>
    </source>
</evidence>
<dbReference type="Proteomes" id="UP000222542">
    <property type="component" value="Unassembled WGS sequence"/>
</dbReference>
<feature type="region of interest" description="Disordered" evidence="1">
    <location>
        <begin position="1"/>
        <end position="33"/>
    </location>
</feature>
<gene>
    <name evidence="2" type="ORF">T459_19509</name>
</gene>
<comment type="caution">
    <text evidence="2">The sequence shown here is derived from an EMBL/GenBank/DDBJ whole genome shotgun (WGS) entry which is preliminary data.</text>
</comment>
<dbReference type="AlphaFoldDB" id="A0A2G2Z1T6"/>
<organism evidence="2 3">
    <name type="scientific">Capsicum annuum</name>
    <name type="common">Capsicum pepper</name>
    <dbReference type="NCBI Taxonomy" id="4072"/>
    <lineage>
        <taxon>Eukaryota</taxon>
        <taxon>Viridiplantae</taxon>
        <taxon>Streptophyta</taxon>
        <taxon>Embryophyta</taxon>
        <taxon>Tracheophyta</taxon>
        <taxon>Spermatophyta</taxon>
        <taxon>Magnoliopsida</taxon>
        <taxon>eudicotyledons</taxon>
        <taxon>Gunneridae</taxon>
        <taxon>Pentapetalae</taxon>
        <taxon>asterids</taxon>
        <taxon>lamiids</taxon>
        <taxon>Solanales</taxon>
        <taxon>Solanaceae</taxon>
        <taxon>Solanoideae</taxon>
        <taxon>Capsiceae</taxon>
        <taxon>Capsicum</taxon>
    </lineage>
</organism>
<dbReference type="PANTHER" id="PTHR39757:SF3">
    <property type="entry name" value="LYCOPENE EPSILON CYCLASE, CHLOROPLASTIC"/>
    <property type="match status" value="1"/>
</dbReference>
<protein>
    <submittedName>
        <fullName evidence="2">Uncharacterized protein</fullName>
    </submittedName>
</protein>
<dbReference type="Gramene" id="PHT75987">
    <property type="protein sequence ID" value="PHT75987"/>
    <property type="gene ID" value="T459_19509"/>
</dbReference>
<keyword evidence="3" id="KW-1185">Reference proteome</keyword>
<dbReference type="PANTHER" id="PTHR39757">
    <property type="match status" value="1"/>
</dbReference>
<dbReference type="STRING" id="4072.A0A2G2Z1T6"/>
<sequence>MMRPPPGPPPQSMMHPPPGTSSGPPSMMPPGTISQALSSTSVFNKWQLIVSVAGLRFVTVAYGAASGKYLQYELGGPRISVQTAYGVEVEVANNPYDSSLMIFIDYRDNVRYNAQSG</sequence>
<accession>A0A2G2Z1T6</accession>
<dbReference type="EMBL" id="AYRZ02000007">
    <property type="protein sequence ID" value="PHT75987.1"/>
    <property type="molecule type" value="Genomic_DNA"/>
</dbReference>
<evidence type="ECO:0000313" key="2">
    <source>
        <dbReference type="EMBL" id="PHT75987.1"/>
    </source>
</evidence>
<feature type="compositionally biased region" description="Low complexity" evidence="1">
    <location>
        <begin position="20"/>
        <end position="31"/>
    </location>
</feature>
<evidence type="ECO:0000256" key="1">
    <source>
        <dbReference type="SAM" id="MobiDB-lite"/>
    </source>
</evidence>
<proteinExistence type="predicted"/>
<reference evidence="2 3" key="2">
    <citation type="journal article" date="2017" name="Genome Biol.">
        <title>New reference genome sequences of hot pepper reveal the massive evolution of plant disease-resistance genes by retroduplication.</title>
        <authorList>
            <person name="Kim S."/>
            <person name="Park J."/>
            <person name="Yeom S.I."/>
            <person name="Kim Y.M."/>
            <person name="Seo E."/>
            <person name="Kim K.T."/>
            <person name="Kim M.S."/>
            <person name="Lee J.M."/>
            <person name="Cheong K."/>
            <person name="Shin H.S."/>
            <person name="Kim S.B."/>
            <person name="Han K."/>
            <person name="Lee J."/>
            <person name="Park M."/>
            <person name="Lee H.A."/>
            <person name="Lee H.Y."/>
            <person name="Lee Y."/>
            <person name="Oh S."/>
            <person name="Lee J.H."/>
            <person name="Choi E."/>
            <person name="Choi E."/>
            <person name="Lee S.E."/>
            <person name="Jeon J."/>
            <person name="Kim H."/>
            <person name="Choi G."/>
            <person name="Song H."/>
            <person name="Lee J."/>
            <person name="Lee S.C."/>
            <person name="Kwon J.K."/>
            <person name="Lee H.Y."/>
            <person name="Koo N."/>
            <person name="Hong Y."/>
            <person name="Kim R.W."/>
            <person name="Kang W.H."/>
            <person name="Huh J.H."/>
            <person name="Kang B.C."/>
            <person name="Yang T.J."/>
            <person name="Lee Y.H."/>
            <person name="Bennetzen J.L."/>
            <person name="Choi D."/>
        </authorList>
    </citation>
    <scope>NUCLEOTIDE SEQUENCE [LARGE SCALE GENOMIC DNA]</scope>
    <source>
        <strain evidence="3">cv. CM334</strain>
    </source>
</reference>
<reference evidence="2 3" key="1">
    <citation type="journal article" date="2014" name="Nat. Genet.">
        <title>Genome sequence of the hot pepper provides insights into the evolution of pungency in Capsicum species.</title>
        <authorList>
            <person name="Kim S."/>
            <person name="Park M."/>
            <person name="Yeom S.I."/>
            <person name="Kim Y.M."/>
            <person name="Lee J.M."/>
            <person name="Lee H.A."/>
            <person name="Seo E."/>
            <person name="Choi J."/>
            <person name="Cheong K."/>
            <person name="Kim K.T."/>
            <person name="Jung K."/>
            <person name="Lee G.W."/>
            <person name="Oh S.K."/>
            <person name="Bae C."/>
            <person name="Kim S.B."/>
            <person name="Lee H.Y."/>
            <person name="Kim S.Y."/>
            <person name="Kim M.S."/>
            <person name="Kang B.C."/>
            <person name="Jo Y.D."/>
            <person name="Yang H.B."/>
            <person name="Jeong H.J."/>
            <person name="Kang W.H."/>
            <person name="Kwon J.K."/>
            <person name="Shin C."/>
            <person name="Lim J.Y."/>
            <person name="Park J.H."/>
            <person name="Huh J.H."/>
            <person name="Kim J.S."/>
            <person name="Kim B.D."/>
            <person name="Cohen O."/>
            <person name="Paran I."/>
            <person name="Suh M.C."/>
            <person name="Lee S.B."/>
            <person name="Kim Y.K."/>
            <person name="Shin Y."/>
            <person name="Noh S.J."/>
            <person name="Park J."/>
            <person name="Seo Y.S."/>
            <person name="Kwon S.Y."/>
            <person name="Kim H.A."/>
            <person name="Park J.M."/>
            <person name="Kim H.J."/>
            <person name="Choi S.B."/>
            <person name="Bosland P.W."/>
            <person name="Reeves G."/>
            <person name="Jo S.H."/>
            <person name="Lee B.W."/>
            <person name="Cho H.T."/>
            <person name="Choi H.S."/>
            <person name="Lee M.S."/>
            <person name="Yu Y."/>
            <person name="Do Choi Y."/>
            <person name="Park B.S."/>
            <person name="van Deynze A."/>
            <person name="Ashrafi H."/>
            <person name="Hill T."/>
            <person name="Kim W.T."/>
            <person name="Pai H.S."/>
            <person name="Ahn H.K."/>
            <person name="Yeam I."/>
            <person name="Giovannoni J.J."/>
            <person name="Rose J.K."/>
            <person name="Sorensen I."/>
            <person name="Lee S.J."/>
            <person name="Kim R.W."/>
            <person name="Choi I.Y."/>
            <person name="Choi B.S."/>
            <person name="Lim J.S."/>
            <person name="Lee Y.H."/>
            <person name="Choi D."/>
        </authorList>
    </citation>
    <scope>NUCLEOTIDE SEQUENCE [LARGE SCALE GENOMIC DNA]</scope>
    <source>
        <strain evidence="3">cv. CM334</strain>
    </source>
</reference>